<evidence type="ECO:0000256" key="4">
    <source>
        <dbReference type="ARBA" id="ARBA00022833"/>
    </source>
</evidence>
<gene>
    <name evidence="6" type="ORF">Goklo_008083</name>
</gene>
<evidence type="ECO:0000256" key="5">
    <source>
        <dbReference type="ARBA" id="ARBA00023242"/>
    </source>
</evidence>
<keyword evidence="4" id="KW-0862">Zinc</keyword>
<accession>A0A7J8UYK5</accession>
<evidence type="ECO:0000313" key="7">
    <source>
        <dbReference type="Proteomes" id="UP000593573"/>
    </source>
</evidence>
<dbReference type="OrthoDB" id="996692at2759"/>
<comment type="subcellular location">
    <subcellularLocation>
        <location evidence="1">Nucleus</location>
    </subcellularLocation>
</comment>
<comment type="caution">
    <text evidence="6">The sequence shown here is derived from an EMBL/GenBank/DDBJ whole genome shotgun (WGS) entry which is preliminary data.</text>
</comment>
<keyword evidence="5" id="KW-0539">Nucleus</keyword>
<dbReference type="PANTHER" id="PTHR46481">
    <property type="entry name" value="ZINC FINGER BED DOMAIN-CONTAINING PROTEIN 4"/>
    <property type="match status" value="1"/>
</dbReference>
<dbReference type="Proteomes" id="UP000593573">
    <property type="component" value="Unassembled WGS sequence"/>
</dbReference>
<dbReference type="EMBL" id="JABFAB010000008">
    <property type="protein sequence ID" value="MBA0655618.1"/>
    <property type="molecule type" value="Genomic_DNA"/>
</dbReference>
<dbReference type="AlphaFoldDB" id="A0A7J8UYK5"/>
<evidence type="ECO:0000256" key="1">
    <source>
        <dbReference type="ARBA" id="ARBA00004123"/>
    </source>
</evidence>
<keyword evidence="7" id="KW-1185">Reference proteome</keyword>
<dbReference type="PANTHER" id="PTHR46481:SF10">
    <property type="entry name" value="ZINC FINGER BED DOMAIN-CONTAINING PROTEIN 39"/>
    <property type="match status" value="1"/>
</dbReference>
<keyword evidence="2" id="KW-0479">Metal-binding</keyword>
<name>A0A7J8UYK5_9ROSI</name>
<proteinExistence type="predicted"/>
<dbReference type="GO" id="GO:0008270">
    <property type="term" value="F:zinc ion binding"/>
    <property type="evidence" value="ECO:0007669"/>
    <property type="project" value="UniProtKB-KW"/>
</dbReference>
<dbReference type="InterPro" id="IPR052035">
    <property type="entry name" value="ZnF_BED_domain_contain"/>
</dbReference>
<evidence type="ECO:0000313" key="6">
    <source>
        <dbReference type="EMBL" id="MBA0655618.1"/>
    </source>
</evidence>
<evidence type="ECO:0000256" key="2">
    <source>
        <dbReference type="ARBA" id="ARBA00022723"/>
    </source>
</evidence>
<organism evidence="6 7">
    <name type="scientific">Gossypium klotzschianum</name>
    <dbReference type="NCBI Taxonomy" id="34286"/>
    <lineage>
        <taxon>Eukaryota</taxon>
        <taxon>Viridiplantae</taxon>
        <taxon>Streptophyta</taxon>
        <taxon>Embryophyta</taxon>
        <taxon>Tracheophyta</taxon>
        <taxon>Spermatophyta</taxon>
        <taxon>Magnoliopsida</taxon>
        <taxon>eudicotyledons</taxon>
        <taxon>Gunneridae</taxon>
        <taxon>Pentapetalae</taxon>
        <taxon>rosids</taxon>
        <taxon>malvids</taxon>
        <taxon>Malvales</taxon>
        <taxon>Malvaceae</taxon>
        <taxon>Malvoideae</taxon>
        <taxon>Gossypium</taxon>
    </lineage>
</organism>
<sequence length="103" mass="12112">MTKLECENKNELKAQFISSFLMYGKHSFKIVEKPGFRYMMSISSLNFKNISRHTVARDVLMYYVKEKDHVKKELAKAPSLIFLTSDNWDSEHTNDEYICITAH</sequence>
<keyword evidence="3" id="KW-0863">Zinc-finger</keyword>
<dbReference type="GO" id="GO:0005634">
    <property type="term" value="C:nucleus"/>
    <property type="evidence" value="ECO:0007669"/>
    <property type="project" value="UniProtKB-SubCell"/>
</dbReference>
<reference evidence="6 7" key="1">
    <citation type="journal article" date="2019" name="Genome Biol. Evol.">
        <title>Insights into the evolution of the New World diploid cottons (Gossypium, subgenus Houzingenia) based on genome sequencing.</title>
        <authorList>
            <person name="Grover C.E."/>
            <person name="Arick M.A. 2nd"/>
            <person name="Thrash A."/>
            <person name="Conover J.L."/>
            <person name="Sanders W.S."/>
            <person name="Peterson D.G."/>
            <person name="Frelichowski J.E."/>
            <person name="Scheffler J.A."/>
            <person name="Scheffler B.E."/>
            <person name="Wendel J.F."/>
        </authorList>
    </citation>
    <scope>NUCLEOTIDE SEQUENCE [LARGE SCALE GENOMIC DNA]</scope>
    <source>
        <strain evidence="6">57</strain>
        <tissue evidence="6">Leaf</tissue>
    </source>
</reference>
<evidence type="ECO:0000256" key="3">
    <source>
        <dbReference type="ARBA" id="ARBA00022771"/>
    </source>
</evidence>
<protein>
    <submittedName>
        <fullName evidence="6">Uncharacterized protein</fullName>
    </submittedName>
</protein>